<evidence type="ECO:0000256" key="1">
    <source>
        <dbReference type="SAM" id="Phobius"/>
    </source>
</evidence>
<accession>A0ABZ3D2S7</accession>
<feature type="transmembrane region" description="Helical" evidence="1">
    <location>
        <begin position="136"/>
        <end position="155"/>
    </location>
</feature>
<name>A0ABZ3D2S7_9PROT</name>
<evidence type="ECO:0000313" key="3">
    <source>
        <dbReference type="Proteomes" id="UP001449795"/>
    </source>
</evidence>
<keyword evidence="1" id="KW-1133">Transmembrane helix</keyword>
<proteinExistence type="predicted"/>
<gene>
    <name evidence="2" type="ORF">AAC691_16980</name>
</gene>
<keyword evidence="3" id="KW-1185">Reference proteome</keyword>
<dbReference type="Proteomes" id="UP001449795">
    <property type="component" value="Chromosome"/>
</dbReference>
<dbReference type="EMBL" id="CP152276">
    <property type="protein sequence ID" value="XAE41953.1"/>
    <property type="molecule type" value="Genomic_DNA"/>
</dbReference>
<feature type="transmembrane region" description="Helical" evidence="1">
    <location>
        <begin position="161"/>
        <end position="180"/>
    </location>
</feature>
<sequence length="197" mass="21870">MNRTALLHAFILEIGGLLLFWGLNALGLAKAAAPAVLVFVLLDALRRWRKSLGFPRVWRLFNGLAVLLVLLNVMLSGYPTAHYEGVAVNLLISAIFAWNASGKKPLVQELAEQRQGFPFPEDSADLRAFFAVYSRIWAGYFLLRAVFWFWCAEALPSARAATLEGLIGPLSLAAMIMISFRGRSLFQGARALKLFRT</sequence>
<organism evidence="2 3">
    <name type="scientific">Nguyenibacter vanlangensis</name>
    <dbReference type="NCBI Taxonomy" id="1216886"/>
    <lineage>
        <taxon>Bacteria</taxon>
        <taxon>Pseudomonadati</taxon>
        <taxon>Pseudomonadota</taxon>
        <taxon>Alphaproteobacteria</taxon>
        <taxon>Acetobacterales</taxon>
        <taxon>Acetobacteraceae</taxon>
        <taxon>Nguyenibacter</taxon>
    </lineage>
</organism>
<evidence type="ECO:0008006" key="4">
    <source>
        <dbReference type="Google" id="ProtNLM"/>
    </source>
</evidence>
<keyword evidence="1" id="KW-0812">Transmembrane</keyword>
<feature type="transmembrane region" description="Helical" evidence="1">
    <location>
        <begin position="57"/>
        <end position="75"/>
    </location>
</feature>
<dbReference type="RefSeq" id="WP_342627771.1">
    <property type="nucleotide sequence ID" value="NZ_CP152276.1"/>
</dbReference>
<reference evidence="2 3" key="1">
    <citation type="submission" date="2024-04" db="EMBL/GenBank/DDBJ databases">
        <title>Complete genome sequence of Nguyenibacter vanlangesis HBCM-1154, a strain capable of nitrogen fixation, IAA production, and phosphorus solubilization isolated from sugarcane soil.</title>
        <authorList>
            <person name="MY HANH P."/>
        </authorList>
    </citation>
    <scope>NUCLEOTIDE SEQUENCE [LARGE SCALE GENOMIC DNA]</scope>
    <source>
        <strain evidence="2 3">HBCM 1154</strain>
    </source>
</reference>
<keyword evidence="1" id="KW-0472">Membrane</keyword>
<feature type="transmembrane region" description="Helical" evidence="1">
    <location>
        <begin position="28"/>
        <end position="45"/>
    </location>
</feature>
<evidence type="ECO:0000313" key="2">
    <source>
        <dbReference type="EMBL" id="XAE41953.1"/>
    </source>
</evidence>
<protein>
    <recommendedName>
        <fullName evidence="4">Intracellular septation protein A</fullName>
    </recommendedName>
</protein>